<organism evidence="2 3">
    <name type="scientific">Meinhardsimonia xiamenensis</name>
    <dbReference type="NCBI Taxonomy" id="990712"/>
    <lineage>
        <taxon>Bacteria</taxon>
        <taxon>Pseudomonadati</taxon>
        <taxon>Pseudomonadota</taxon>
        <taxon>Alphaproteobacteria</taxon>
        <taxon>Rhodobacterales</taxon>
        <taxon>Paracoccaceae</taxon>
        <taxon>Meinhardsimonia</taxon>
    </lineage>
</organism>
<keyword evidence="1" id="KW-1133">Transmembrane helix</keyword>
<keyword evidence="3" id="KW-1185">Reference proteome</keyword>
<sequence length="197" mass="21801">MLETDGFDESEGTVFRDLIMLTLAGFVTMVILMIPHLNPPAAEGETPAAGNVVVEARWADGLPADVDLWVQGPGDQPVGYSRKSGRVFDLLRDDLGIERDETELNYEFAFSRGAPAGEYTVNLHLFNARRSPLPLAVTVTISLRHPESARVTRITSRKVVLRRENEEITVARFRLDARGRLEPGSLHDLPKPLRTAG</sequence>
<dbReference type="STRING" id="990712.SAMN05216257_104194"/>
<evidence type="ECO:0000313" key="2">
    <source>
        <dbReference type="EMBL" id="SDK72363.1"/>
    </source>
</evidence>
<dbReference type="RefSeq" id="WP_092500411.1">
    <property type="nucleotide sequence ID" value="NZ_FNFV01000004.1"/>
</dbReference>
<evidence type="ECO:0000313" key="3">
    <source>
        <dbReference type="Proteomes" id="UP000199328"/>
    </source>
</evidence>
<gene>
    <name evidence="2" type="ORF">SAMN05216257_104194</name>
</gene>
<reference evidence="3" key="1">
    <citation type="submission" date="2016-10" db="EMBL/GenBank/DDBJ databases">
        <authorList>
            <person name="Varghese N."/>
            <person name="Submissions S."/>
        </authorList>
    </citation>
    <scope>NUCLEOTIDE SEQUENCE [LARGE SCALE GENOMIC DNA]</scope>
    <source>
        <strain evidence="3">CGMCC 1.10789</strain>
    </source>
</reference>
<evidence type="ECO:0000256" key="1">
    <source>
        <dbReference type="SAM" id="Phobius"/>
    </source>
</evidence>
<feature type="transmembrane region" description="Helical" evidence="1">
    <location>
        <begin position="18"/>
        <end position="37"/>
    </location>
</feature>
<dbReference type="AlphaFoldDB" id="A0A1G9E876"/>
<name>A0A1G9E876_9RHOB</name>
<dbReference type="EMBL" id="FNFV01000004">
    <property type="protein sequence ID" value="SDK72363.1"/>
    <property type="molecule type" value="Genomic_DNA"/>
</dbReference>
<accession>A0A1G9E876</accession>
<proteinExistence type="predicted"/>
<keyword evidence="1" id="KW-0472">Membrane</keyword>
<keyword evidence="1" id="KW-0812">Transmembrane</keyword>
<protein>
    <submittedName>
        <fullName evidence="2">Uncharacterized protein</fullName>
    </submittedName>
</protein>
<dbReference type="OrthoDB" id="8419990at2"/>
<dbReference type="Proteomes" id="UP000199328">
    <property type="component" value="Unassembled WGS sequence"/>
</dbReference>